<dbReference type="PANTHER" id="PTHR22602:SF0">
    <property type="entry name" value="TRANSFERASE CAF17, MITOCHONDRIAL-RELATED"/>
    <property type="match status" value="1"/>
</dbReference>
<dbReference type="InterPro" id="IPR045179">
    <property type="entry name" value="YgfZ/GcvT"/>
</dbReference>
<dbReference type="Gene3D" id="3.30.1360.120">
    <property type="entry name" value="Probable tRNA modification gtpase trme, domain 1"/>
    <property type="match status" value="1"/>
</dbReference>
<evidence type="ECO:0000256" key="3">
    <source>
        <dbReference type="ARBA" id="ARBA00023128"/>
    </source>
</evidence>
<dbReference type="NCBIfam" id="TIGR03317">
    <property type="entry name" value="ygfZ_signature"/>
    <property type="match status" value="1"/>
</dbReference>
<evidence type="ECO:0000313" key="5">
    <source>
        <dbReference type="Proteomes" id="UP001162131"/>
    </source>
</evidence>
<dbReference type="GO" id="GO:0016226">
    <property type="term" value="P:iron-sulfur cluster assembly"/>
    <property type="evidence" value="ECO:0007669"/>
    <property type="project" value="TreeGrafter"/>
</dbReference>
<dbReference type="GO" id="GO:0005759">
    <property type="term" value="C:mitochondrial matrix"/>
    <property type="evidence" value="ECO:0007669"/>
    <property type="project" value="TreeGrafter"/>
</dbReference>
<evidence type="ECO:0000256" key="2">
    <source>
        <dbReference type="ARBA" id="ARBA00022946"/>
    </source>
</evidence>
<dbReference type="InterPro" id="IPR017703">
    <property type="entry name" value="YgfZ/GCV_T_CS"/>
</dbReference>
<protein>
    <recommendedName>
        <fullName evidence="6">Aminomethyltransferase folate-binding domain-containing protein</fullName>
    </recommendedName>
</protein>
<keyword evidence="3" id="KW-0496">Mitochondrion</keyword>
<dbReference type="AlphaFoldDB" id="A0AAU9J090"/>
<evidence type="ECO:0008006" key="6">
    <source>
        <dbReference type="Google" id="ProtNLM"/>
    </source>
</evidence>
<reference evidence="4" key="1">
    <citation type="submission" date="2021-09" db="EMBL/GenBank/DDBJ databases">
        <authorList>
            <consortium name="AG Swart"/>
            <person name="Singh M."/>
            <person name="Singh A."/>
            <person name="Seah K."/>
            <person name="Emmerich C."/>
        </authorList>
    </citation>
    <scope>NUCLEOTIDE SEQUENCE</scope>
    <source>
        <strain evidence="4">ATCC30299</strain>
    </source>
</reference>
<comment type="caution">
    <text evidence="4">The sequence shown here is derived from an EMBL/GenBank/DDBJ whole genome shotgun (WGS) entry which is preliminary data.</text>
</comment>
<dbReference type="PANTHER" id="PTHR22602">
    <property type="entry name" value="TRANSFERASE CAF17, MITOCHONDRIAL-RELATED"/>
    <property type="match status" value="1"/>
</dbReference>
<name>A0AAU9J090_9CILI</name>
<dbReference type="InterPro" id="IPR027266">
    <property type="entry name" value="TrmE/GcvT-like"/>
</dbReference>
<organism evidence="4 5">
    <name type="scientific">Blepharisma stoltei</name>
    <dbReference type="NCBI Taxonomy" id="1481888"/>
    <lineage>
        <taxon>Eukaryota</taxon>
        <taxon>Sar</taxon>
        <taxon>Alveolata</taxon>
        <taxon>Ciliophora</taxon>
        <taxon>Postciliodesmatophora</taxon>
        <taxon>Heterotrichea</taxon>
        <taxon>Heterotrichida</taxon>
        <taxon>Blepharismidae</taxon>
        <taxon>Blepharisma</taxon>
    </lineage>
</organism>
<sequence>MLANVGYLFKLADRSINVIHGKDCIKLLQGLCTNDIDKFVSSPQWGMNSLFLDPKGRIQCHAIIVKAPSFVDYDPAFFIDTHINQSSILMAYIKQHAFRKDVKVDNLDELMSVYATASPVSIPEEPEGARQFFDEIGEPPKIDEDLGRMLYGYTCFVDPRCKLLGTRTITEQDCLEIEEDSGIVEKGSEHYRYLRILLGIPEGPPICNEIPQMLNFDLLNTISYNKGCYVGQELMARVHTQGVVRTRTYPFLITDKLEGLTDAVHPPVEFVDEACDLNLSGKRIVNDKGEVVGEIFEAVKNIGLLKIRGGLKQNIYKTENDIKLLVWKPYWCNETSSSTTIE</sequence>
<keyword evidence="2" id="KW-0809">Transit peptide</keyword>
<comment type="subcellular location">
    <subcellularLocation>
        <location evidence="1">Mitochondrion</location>
    </subcellularLocation>
</comment>
<dbReference type="SUPFAM" id="SSF103025">
    <property type="entry name" value="Folate-binding domain"/>
    <property type="match status" value="1"/>
</dbReference>
<proteinExistence type="predicted"/>
<dbReference type="EMBL" id="CAJZBQ010000022">
    <property type="protein sequence ID" value="CAG9319278.1"/>
    <property type="molecule type" value="Genomic_DNA"/>
</dbReference>
<evidence type="ECO:0000313" key="4">
    <source>
        <dbReference type="EMBL" id="CAG9319278.1"/>
    </source>
</evidence>
<accession>A0AAU9J090</accession>
<gene>
    <name evidence="4" type="ORF">BSTOLATCC_MIC23486</name>
</gene>
<keyword evidence="5" id="KW-1185">Reference proteome</keyword>
<dbReference type="Proteomes" id="UP001162131">
    <property type="component" value="Unassembled WGS sequence"/>
</dbReference>
<evidence type="ECO:0000256" key="1">
    <source>
        <dbReference type="ARBA" id="ARBA00004173"/>
    </source>
</evidence>